<proteinExistence type="predicted"/>
<feature type="compositionally biased region" description="Acidic residues" evidence="2">
    <location>
        <begin position="229"/>
        <end position="247"/>
    </location>
</feature>
<comment type="caution">
    <text evidence="3">The sequence shown here is derived from an EMBL/GenBank/DDBJ whole genome shotgun (WGS) entry which is preliminary data.</text>
</comment>
<dbReference type="Gene3D" id="3.80.10.10">
    <property type="entry name" value="Ribonuclease Inhibitor"/>
    <property type="match status" value="1"/>
</dbReference>
<evidence type="ECO:0000313" key="3">
    <source>
        <dbReference type="EMBL" id="KXZ55688.1"/>
    </source>
</evidence>
<sequence>MPSISPSPGNGLLSNLRELVINASFYRSTTDGGGGTDPLSGSEAAEAWESLGRLLATRCPQLERLDLAYTHAITYVDPARGATTAPWPPLLQLRELVLAHDLAVQPPPLLARHTSAPQPTASSPVSASVASTPPGAGEGSTSGSAAAVGAQSHAAAGSSGGTPKAACSTAAAGRATGAVNSQVPEQAFAAAPLQELSAGGGGAASGSAAVASAATQGGPGLGSFCFSELNEEEKEVEEEEEAEEEAGEVAFGPPSLTVDAAHASVELLTWLPSCSAVTSLDLRRCGLEAVPLAVTHLPALARLDLQGNPLASMRLPGPLPCLTRLRFSLDPCYDLLYDMTVAINGEVAAAEEFWTVELPAPLLEELEVDSSSERALGLLREAASGLSHVRQLTLVSTDALA</sequence>
<organism evidence="3 4">
    <name type="scientific">Gonium pectorale</name>
    <name type="common">Green alga</name>
    <dbReference type="NCBI Taxonomy" id="33097"/>
    <lineage>
        <taxon>Eukaryota</taxon>
        <taxon>Viridiplantae</taxon>
        <taxon>Chlorophyta</taxon>
        <taxon>core chlorophytes</taxon>
        <taxon>Chlorophyceae</taxon>
        <taxon>CS clade</taxon>
        <taxon>Chlamydomonadales</taxon>
        <taxon>Volvocaceae</taxon>
        <taxon>Gonium</taxon>
    </lineage>
</organism>
<dbReference type="EMBL" id="LSYV01000003">
    <property type="protein sequence ID" value="KXZ55688.1"/>
    <property type="molecule type" value="Genomic_DNA"/>
</dbReference>
<reference evidence="4" key="1">
    <citation type="journal article" date="2016" name="Nat. Commun.">
        <title>The Gonium pectorale genome demonstrates co-option of cell cycle regulation during the evolution of multicellularity.</title>
        <authorList>
            <person name="Hanschen E.R."/>
            <person name="Marriage T.N."/>
            <person name="Ferris P.J."/>
            <person name="Hamaji T."/>
            <person name="Toyoda A."/>
            <person name="Fujiyama A."/>
            <person name="Neme R."/>
            <person name="Noguchi H."/>
            <person name="Minakuchi Y."/>
            <person name="Suzuki M."/>
            <person name="Kawai-Toyooka H."/>
            <person name="Smith D.R."/>
            <person name="Sparks H."/>
            <person name="Anderson J."/>
            <person name="Bakaric R."/>
            <person name="Luria V."/>
            <person name="Karger A."/>
            <person name="Kirschner M.W."/>
            <person name="Durand P.M."/>
            <person name="Michod R.E."/>
            <person name="Nozaki H."/>
            <person name="Olson B.J."/>
        </authorList>
    </citation>
    <scope>NUCLEOTIDE SEQUENCE [LARGE SCALE GENOMIC DNA]</scope>
    <source>
        <strain evidence="4">NIES-2863</strain>
    </source>
</reference>
<dbReference type="Proteomes" id="UP000075714">
    <property type="component" value="Unassembled WGS sequence"/>
</dbReference>
<feature type="region of interest" description="Disordered" evidence="2">
    <location>
        <begin position="109"/>
        <end position="147"/>
    </location>
</feature>
<dbReference type="GO" id="GO:0005930">
    <property type="term" value="C:axoneme"/>
    <property type="evidence" value="ECO:0007669"/>
    <property type="project" value="UniProtKB-SubCell"/>
</dbReference>
<accession>A0A150H1E6</accession>
<feature type="region of interest" description="Disordered" evidence="2">
    <location>
        <begin position="222"/>
        <end position="253"/>
    </location>
</feature>
<evidence type="ECO:0000313" key="4">
    <source>
        <dbReference type="Proteomes" id="UP000075714"/>
    </source>
</evidence>
<name>A0A150H1E6_GONPE</name>
<gene>
    <name evidence="3" type="ORF">GPECTOR_2g1238</name>
</gene>
<evidence type="ECO:0000256" key="2">
    <source>
        <dbReference type="SAM" id="MobiDB-lite"/>
    </source>
</evidence>
<keyword evidence="4" id="KW-1185">Reference proteome</keyword>
<dbReference type="InterPro" id="IPR032675">
    <property type="entry name" value="LRR_dom_sf"/>
</dbReference>
<dbReference type="OrthoDB" id="541908at2759"/>
<comment type="subcellular location">
    <subcellularLocation>
        <location evidence="1">Cytoplasm</location>
        <location evidence="1">Cytoskeleton</location>
        <location evidence="1">Cilium axoneme</location>
    </subcellularLocation>
</comment>
<protein>
    <submittedName>
        <fullName evidence="3">Uncharacterized protein</fullName>
    </submittedName>
</protein>
<feature type="compositionally biased region" description="Low complexity" evidence="2">
    <location>
        <begin position="115"/>
        <end position="147"/>
    </location>
</feature>
<dbReference type="AlphaFoldDB" id="A0A150H1E6"/>
<dbReference type="SUPFAM" id="SSF52047">
    <property type="entry name" value="RNI-like"/>
    <property type="match status" value="1"/>
</dbReference>
<evidence type="ECO:0000256" key="1">
    <source>
        <dbReference type="ARBA" id="ARBA00004430"/>
    </source>
</evidence>